<dbReference type="SMART" id="SM00717">
    <property type="entry name" value="SANT"/>
    <property type="match status" value="1"/>
</dbReference>
<feature type="domain" description="Myb-like" evidence="4">
    <location>
        <begin position="52"/>
        <end position="95"/>
    </location>
</feature>
<dbReference type="PANTHER" id="PTHR12802">
    <property type="entry name" value="SWI/SNF COMPLEX-RELATED"/>
    <property type="match status" value="1"/>
</dbReference>
<dbReference type="GO" id="GO:0003677">
    <property type="term" value="F:DNA binding"/>
    <property type="evidence" value="ECO:0007669"/>
    <property type="project" value="InterPro"/>
</dbReference>
<evidence type="ECO:0008006" key="8">
    <source>
        <dbReference type="Google" id="ProtNLM"/>
    </source>
</evidence>
<keyword evidence="1" id="KW-0805">Transcription regulation</keyword>
<evidence type="ECO:0000259" key="4">
    <source>
        <dbReference type="PROSITE" id="PS50090"/>
    </source>
</evidence>
<keyword evidence="2" id="KW-0804">Transcription</keyword>
<gene>
    <name evidence="6" type="ORF">HBR001_LOCUS4857</name>
</gene>
<dbReference type="Pfam" id="PF00249">
    <property type="entry name" value="Myb_DNA-binding"/>
    <property type="match status" value="1"/>
</dbReference>
<protein>
    <recommendedName>
        <fullName evidence="8">HTH myb-type domain-containing protein</fullName>
    </recommendedName>
</protein>
<dbReference type="NCBIfam" id="TIGR01557">
    <property type="entry name" value="myb_SHAQKYF"/>
    <property type="match status" value="1"/>
</dbReference>
<dbReference type="EMBL" id="CANTFL010001028">
    <property type="protein sequence ID" value="CAI5730439.1"/>
    <property type="molecule type" value="Genomic_DNA"/>
</dbReference>
<comment type="caution">
    <text evidence="6">The sequence shown here is derived from an EMBL/GenBank/DDBJ whole genome shotgun (WGS) entry which is preliminary data.</text>
</comment>
<dbReference type="Proteomes" id="UP001162031">
    <property type="component" value="Unassembled WGS sequence"/>
</dbReference>
<evidence type="ECO:0000256" key="3">
    <source>
        <dbReference type="ARBA" id="ARBA00023242"/>
    </source>
</evidence>
<dbReference type="AlphaFoldDB" id="A0AAV0U144"/>
<dbReference type="SUPFAM" id="SSF46689">
    <property type="entry name" value="Homeodomain-like"/>
    <property type="match status" value="1"/>
</dbReference>
<dbReference type="InterPro" id="IPR017930">
    <property type="entry name" value="Myb_dom"/>
</dbReference>
<keyword evidence="3" id="KW-0539">Nucleus</keyword>
<accession>A0AAV0U144</accession>
<feature type="domain" description="HTH myb-type" evidence="5">
    <location>
        <begin position="48"/>
        <end position="99"/>
    </location>
</feature>
<evidence type="ECO:0000256" key="1">
    <source>
        <dbReference type="ARBA" id="ARBA00023015"/>
    </source>
</evidence>
<evidence type="ECO:0000313" key="6">
    <source>
        <dbReference type="EMBL" id="CAI5730439.1"/>
    </source>
</evidence>
<dbReference type="InterPro" id="IPR006447">
    <property type="entry name" value="Myb_dom_plants"/>
</dbReference>
<dbReference type="CDD" id="cd00167">
    <property type="entry name" value="SANT"/>
    <property type="match status" value="1"/>
</dbReference>
<dbReference type="PROSITE" id="PS50090">
    <property type="entry name" value="MYB_LIKE"/>
    <property type="match status" value="1"/>
</dbReference>
<keyword evidence="7" id="KW-1185">Reference proteome</keyword>
<evidence type="ECO:0000313" key="7">
    <source>
        <dbReference type="Proteomes" id="UP001162031"/>
    </source>
</evidence>
<reference evidence="6" key="1">
    <citation type="submission" date="2022-12" db="EMBL/GenBank/DDBJ databases">
        <authorList>
            <person name="Webb A."/>
        </authorList>
    </citation>
    <scope>NUCLEOTIDE SEQUENCE</scope>
    <source>
        <strain evidence="6">Hp1</strain>
    </source>
</reference>
<dbReference type="InterPro" id="IPR009057">
    <property type="entry name" value="Homeodomain-like_sf"/>
</dbReference>
<dbReference type="Gene3D" id="1.10.10.60">
    <property type="entry name" value="Homeodomain-like"/>
    <property type="match status" value="1"/>
</dbReference>
<organism evidence="6 7">
    <name type="scientific">Hyaloperonospora brassicae</name>
    <name type="common">Brassica downy mildew</name>
    <name type="synonym">Peronospora brassicae</name>
    <dbReference type="NCBI Taxonomy" id="162125"/>
    <lineage>
        <taxon>Eukaryota</taxon>
        <taxon>Sar</taxon>
        <taxon>Stramenopiles</taxon>
        <taxon>Oomycota</taxon>
        <taxon>Peronosporomycetes</taxon>
        <taxon>Peronosporales</taxon>
        <taxon>Peronosporaceae</taxon>
        <taxon>Hyaloperonospora</taxon>
    </lineage>
</organism>
<proteinExistence type="predicted"/>
<dbReference type="PANTHER" id="PTHR12802:SF155">
    <property type="entry name" value="DEUBIQUITINASE MYSM1"/>
    <property type="match status" value="1"/>
</dbReference>
<dbReference type="PROSITE" id="PS51294">
    <property type="entry name" value="HTH_MYB"/>
    <property type="match status" value="1"/>
</dbReference>
<name>A0AAV0U144_HYABA</name>
<dbReference type="InterPro" id="IPR001005">
    <property type="entry name" value="SANT/Myb"/>
</dbReference>
<evidence type="ECO:0000256" key="2">
    <source>
        <dbReference type="ARBA" id="ARBA00023163"/>
    </source>
</evidence>
<evidence type="ECO:0000259" key="5">
    <source>
        <dbReference type="PROSITE" id="PS51294"/>
    </source>
</evidence>
<sequence length="246" mass="27388">MAITADVKSQLFETDHAGGGGALIRIPSEAAPLSATAHSELREPLATNGRAWTPTEHERFLEGLELYPSGPWKDIAAHVGSRTTRQTMTHAQKYREKIARRKRGLRSSSKDTYSLKRRRHYFQHRQQQLQLHQLQLYKRQYNYTTEGRDLASPCSVAGPFSSTRRGIDPMDFHGCFPPGPVAASSRSGRQSYSFAPASESEGANSTAAVLSDFEWLPMSEEEIDSILEVATQPYDAETRSAGGYKL</sequence>